<dbReference type="SMART" id="SM00237">
    <property type="entry name" value="Calx_beta"/>
    <property type="match status" value="2"/>
</dbReference>
<keyword evidence="6" id="KW-1185">Reference proteome</keyword>
<reference evidence="5 6" key="1">
    <citation type="journal article" date="2023" name="BMC Biol.">
        <title>The compact genome of the sponge Oopsacas minuta (Hexactinellida) is lacking key metazoan core genes.</title>
        <authorList>
            <person name="Santini S."/>
            <person name="Schenkelaars Q."/>
            <person name="Jourda C."/>
            <person name="Duchesne M."/>
            <person name="Belahbib H."/>
            <person name="Rocher C."/>
            <person name="Selva M."/>
            <person name="Riesgo A."/>
            <person name="Vervoort M."/>
            <person name="Leys S.P."/>
            <person name="Kodjabachian L."/>
            <person name="Le Bivic A."/>
            <person name="Borchiellini C."/>
            <person name="Claverie J.M."/>
            <person name="Renard E."/>
        </authorList>
    </citation>
    <scope>NUCLEOTIDE SEQUENCE [LARGE SCALE GENOMIC DNA]</scope>
    <source>
        <strain evidence="5">SPO-2</strain>
    </source>
</reference>
<dbReference type="GO" id="GO:0004930">
    <property type="term" value="F:G protein-coupled receptor activity"/>
    <property type="evidence" value="ECO:0007669"/>
    <property type="project" value="InterPro"/>
</dbReference>
<dbReference type="GO" id="GO:0016020">
    <property type="term" value="C:membrane"/>
    <property type="evidence" value="ECO:0007669"/>
    <property type="project" value="InterPro"/>
</dbReference>
<dbReference type="EMBL" id="JAKMXF010000303">
    <property type="protein sequence ID" value="KAI6651565.1"/>
    <property type="molecule type" value="Genomic_DNA"/>
</dbReference>
<dbReference type="InterPro" id="IPR003644">
    <property type="entry name" value="Calx_beta"/>
</dbReference>
<keyword evidence="3" id="KW-0106">Calcium</keyword>
<feature type="domain" description="Calx-beta" evidence="4">
    <location>
        <begin position="448"/>
        <end position="554"/>
    </location>
</feature>
<accession>A0AAV7JT08</accession>
<dbReference type="AlphaFoldDB" id="A0AAV7JT08"/>
<dbReference type="Gene3D" id="2.60.40.2030">
    <property type="match status" value="5"/>
</dbReference>
<dbReference type="SUPFAM" id="SSF141072">
    <property type="entry name" value="CalX-like"/>
    <property type="match status" value="6"/>
</dbReference>
<feature type="domain" description="Calx-beta" evidence="4">
    <location>
        <begin position="64"/>
        <end position="168"/>
    </location>
</feature>
<gene>
    <name evidence="5" type="ORF">LOD99_5173</name>
</gene>
<organism evidence="5 6">
    <name type="scientific">Oopsacas minuta</name>
    <dbReference type="NCBI Taxonomy" id="111878"/>
    <lineage>
        <taxon>Eukaryota</taxon>
        <taxon>Metazoa</taxon>
        <taxon>Porifera</taxon>
        <taxon>Hexactinellida</taxon>
        <taxon>Hexasterophora</taxon>
        <taxon>Lyssacinosida</taxon>
        <taxon>Leucopsacidae</taxon>
        <taxon>Oopsacas</taxon>
    </lineage>
</organism>
<dbReference type="GO" id="GO:0001965">
    <property type="term" value="F:G-protein alpha-subunit binding"/>
    <property type="evidence" value="ECO:0007669"/>
    <property type="project" value="TreeGrafter"/>
</dbReference>
<evidence type="ECO:0000256" key="2">
    <source>
        <dbReference type="ARBA" id="ARBA00022737"/>
    </source>
</evidence>
<evidence type="ECO:0000313" key="5">
    <source>
        <dbReference type="EMBL" id="KAI6651565.1"/>
    </source>
</evidence>
<evidence type="ECO:0000259" key="4">
    <source>
        <dbReference type="SMART" id="SM00237"/>
    </source>
</evidence>
<evidence type="ECO:0000256" key="1">
    <source>
        <dbReference type="ARBA" id="ARBA00022729"/>
    </source>
</evidence>
<dbReference type="Pfam" id="PF03160">
    <property type="entry name" value="Calx-beta"/>
    <property type="match status" value="4"/>
</dbReference>
<dbReference type="InterPro" id="IPR038081">
    <property type="entry name" value="CalX-like_sf"/>
</dbReference>
<dbReference type="InterPro" id="IPR011043">
    <property type="entry name" value="Gal_Oxase/kelch_b-propeller"/>
</dbReference>
<dbReference type="GO" id="GO:0010855">
    <property type="term" value="F:adenylate cyclase inhibitor activity"/>
    <property type="evidence" value="ECO:0007669"/>
    <property type="project" value="TreeGrafter"/>
</dbReference>
<evidence type="ECO:0000313" key="6">
    <source>
        <dbReference type="Proteomes" id="UP001165289"/>
    </source>
</evidence>
<dbReference type="Proteomes" id="UP001165289">
    <property type="component" value="Unassembled WGS sequence"/>
</dbReference>
<dbReference type="SUPFAM" id="SSF50965">
    <property type="entry name" value="Galactose oxidase, central domain"/>
    <property type="match status" value="1"/>
</dbReference>
<dbReference type="InterPro" id="IPR009039">
    <property type="entry name" value="EAR"/>
</dbReference>
<dbReference type="GO" id="GO:0005737">
    <property type="term" value="C:cytoplasm"/>
    <property type="evidence" value="ECO:0007669"/>
    <property type="project" value="TreeGrafter"/>
</dbReference>
<dbReference type="PANTHER" id="PTHR46682:SF1">
    <property type="entry name" value="ADHESION G-PROTEIN COUPLED RECEPTOR V1"/>
    <property type="match status" value="1"/>
</dbReference>
<sequence length="964" mass="104730">MTIYLEEHLLILLNTECCPRVQIVADNVPELGELFRVTLTGLSLLNMSVTNPMNIPSFGDVVEASIEIARSDYPNGLFRVSLAGDIHSLVIKENYTDLIIGTIYRDHGTFGTVSVHYSLVGSATSVLDFALAEATFVFNPGEDQKPLSFFIEEDNIAEGDETIIIQLDEPTGGAEIIKGIGSSVTVQIDANDNGGGIISFAIESLNSVVEEDRSNPIQIIRKVGSAGQALVTWVLTGYRVEEEFTNTSGTALFEDGLAYTFIYLLPRDDALPETPQVYILNITGVTSVDIAQTGGAILDPDTSLLSAVITLAESDMPHGVVELTSSQVVYTLGEGTTSTILVSRMFGVLGDLRLYYESEIGNLTSLNPVVGPEQRSLSSQSDITAGVQSLIIPDGVTSLILPLTVVDDNVPEFAEVFILKLVSVELTDPPNTDPAALKPPTLGEKNLAEIYIPQNDGPQGILQFLFGSLEVQENAGVLNVTVARVGGSFGPASCRVEITGMPNSLPLATRDIDYLFQSVSLSWSDGELGSREIEVEILEDELAESREVINIGLTEELPSGVIRGENSTLTIIILGSDLGRGVFSIDPTFPEVSLLLEGTILQIPILRTFSSLGEVMLQYRVLPTILPADLAPAVGQVLFQDGQTTGNLVLDIVADGIAELVEQFVVEILPPVSPEGTLLGNRTSVEVHVSESDNPYGRFQAYLLQPDGQISLNYGLVEEDSDLIQIVIDRKDGLNAAVSVDWELFPDTATSNYPGDQYTLSTTQRLSSSSEWLSFFGNEAGNEYAISVDGDTSRLYSWRGIYEHTQTFNVLTATSWHSFPWSNKDYLVVSSYTNSIELFQYNSTSLSYSSIQSISQARVSHLHTFSTDGLLYLFACIFSDVSGDTDTSSILYVWDSATGLFSEQNVQQIVTRGAEQALTFESDNSLYLIIANSYDTAQQTSDTPSTLYQWSTDNTRLVLYTCRS</sequence>
<comment type="caution">
    <text evidence="5">The sequence shown here is derived from an EMBL/GenBank/DDBJ whole genome shotgun (WGS) entry which is preliminary data.</text>
</comment>
<dbReference type="PANTHER" id="PTHR46682">
    <property type="entry name" value="ADHESION G-PROTEIN COUPLED RECEPTOR V1"/>
    <property type="match status" value="1"/>
</dbReference>
<name>A0AAV7JT08_9METZ</name>
<keyword evidence="2" id="KW-0677">Repeat</keyword>
<evidence type="ECO:0000256" key="3">
    <source>
        <dbReference type="ARBA" id="ARBA00022837"/>
    </source>
</evidence>
<keyword evidence="1" id="KW-0732">Signal</keyword>
<proteinExistence type="predicted"/>
<dbReference type="PROSITE" id="PS50912">
    <property type="entry name" value="EAR"/>
    <property type="match status" value="1"/>
</dbReference>
<protein>
    <recommendedName>
        <fullName evidence="4">Calx-beta domain-containing protein</fullName>
    </recommendedName>
</protein>
<dbReference type="GO" id="GO:0071277">
    <property type="term" value="P:cellular response to calcium ion"/>
    <property type="evidence" value="ECO:0007669"/>
    <property type="project" value="TreeGrafter"/>
</dbReference>
<dbReference type="InterPro" id="IPR026919">
    <property type="entry name" value="ADGRV1"/>
</dbReference>